<dbReference type="InterPro" id="IPR030445">
    <property type="entry name" value="H3-K79_meTrfase"/>
</dbReference>
<evidence type="ECO:0000256" key="1">
    <source>
        <dbReference type="ARBA" id="ARBA00012190"/>
    </source>
</evidence>
<evidence type="ECO:0000313" key="7">
    <source>
        <dbReference type="EMBL" id="QHS95048.1"/>
    </source>
</evidence>
<dbReference type="InterPro" id="IPR025789">
    <property type="entry name" value="DOT1_dom"/>
</dbReference>
<dbReference type="Gene3D" id="3.40.50.150">
    <property type="entry name" value="Vaccinia Virus protein VP39"/>
    <property type="match status" value="1"/>
</dbReference>
<dbReference type="AlphaFoldDB" id="A0A6C0BUG4"/>
<evidence type="ECO:0000256" key="4">
    <source>
        <dbReference type="ARBA" id="ARBA00029821"/>
    </source>
</evidence>
<dbReference type="PANTHER" id="PTHR21451:SF19">
    <property type="entry name" value="ACTIVATED IN BLOCKED UNFOLDED PROTEIN RESPONSE"/>
    <property type="match status" value="1"/>
</dbReference>
<dbReference type="EC" id="2.1.1.360" evidence="1"/>
<name>A0A6C0BUG4_9ZZZZ</name>
<feature type="domain" description="DOT1" evidence="6">
    <location>
        <begin position="1"/>
        <end position="186"/>
    </location>
</feature>
<evidence type="ECO:0000256" key="2">
    <source>
        <dbReference type="ARBA" id="ARBA00020987"/>
    </source>
</evidence>
<dbReference type="EMBL" id="MN739238">
    <property type="protein sequence ID" value="QHS95048.1"/>
    <property type="molecule type" value="Genomic_DNA"/>
</dbReference>
<organism evidence="7">
    <name type="scientific">viral metagenome</name>
    <dbReference type="NCBI Taxonomy" id="1070528"/>
    <lineage>
        <taxon>unclassified sequences</taxon>
        <taxon>metagenomes</taxon>
        <taxon>organismal metagenomes</taxon>
    </lineage>
</organism>
<protein>
    <recommendedName>
        <fullName evidence="2">Histone-lysine N-methyltransferase, H3 lysine-79 specific</fullName>
        <ecNumber evidence="1">2.1.1.360</ecNumber>
    </recommendedName>
    <alternativeName>
        <fullName evidence="4">Histone H3-K79 methyltransferase</fullName>
    </alternativeName>
</protein>
<proteinExistence type="predicted"/>
<evidence type="ECO:0000256" key="5">
    <source>
        <dbReference type="ARBA" id="ARBA00047770"/>
    </source>
</evidence>
<sequence>MGNWKDTSEEDKKKFSDNGYAITYGELTLDGLTKIMNHDLDDPNDLNDKVFVDLGSGNGNVVINVIKNFEGLYKGIGIELSKTRYNTAIEKLKGESKEIQKKIHFSCNDILDDGFHYSDFDIIYISNLCFSDEVNKKITNKITSECKENTRIFCSKQLIGIEPDGVFDVKQTWTNKSNINYYKIKK</sequence>
<reference evidence="7" key="1">
    <citation type="journal article" date="2020" name="Nature">
        <title>Giant virus diversity and host interactions through global metagenomics.</title>
        <authorList>
            <person name="Schulz F."/>
            <person name="Roux S."/>
            <person name="Paez-Espino D."/>
            <person name="Jungbluth S."/>
            <person name="Walsh D.A."/>
            <person name="Denef V.J."/>
            <person name="McMahon K.D."/>
            <person name="Konstantinidis K.T."/>
            <person name="Eloe-Fadrosh E.A."/>
            <person name="Kyrpides N.C."/>
            <person name="Woyke T."/>
        </authorList>
    </citation>
    <scope>NUCLEOTIDE SEQUENCE</scope>
    <source>
        <strain evidence="7">GVMAG-M-3300018428-16</strain>
    </source>
</reference>
<dbReference type="Pfam" id="PF08123">
    <property type="entry name" value="DOT1"/>
    <property type="match status" value="1"/>
</dbReference>
<dbReference type="SUPFAM" id="SSF53335">
    <property type="entry name" value="S-adenosyl-L-methionine-dependent methyltransferases"/>
    <property type="match status" value="1"/>
</dbReference>
<dbReference type="GO" id="GO:0051726">
    <property type="term" value="P:regulation of cell cycle"/>
    <property type="evidence" value="ECO:0007669"/>
    <property type="project" value="InterPro"/>
</dbReference>
<dbReference type="GO" id="GO:0140956">
    <property type="term" value="F:histone H3K79 trimethyltransferase activity"/>
    <property type="evidence" value="ECO:0007669"/>
    <property type="project" value="UniProtKB-EC"/>
</dbReference>
<comment type="catalytic activity">
    <reaction evidence="5">
        <text>L-lysyl(79)-[histone H3] + 3 S-adenosyl-L-methionine = N(6),N(6),N(6)-trimethyl-L-lysyl(79)-[histone H3] + 3 S-adenosyl-L-homocysteine + 3 H(+)</text>
        <dbReference type="Rhea" id="RHEA:60328"/>
        <dbReference type="Rhea" id="RHEA-COMP:15549"/>
        <dbReference type="Rhea" id="RHEA-COMP:15552"/>
        <dbReference type="ChEBI" id="CHEBI:15378"/>
        <dbReference type="ChEBI" id="CHEBI:29969"/>
        <dbReference type="ChEBI" id="CHEBI:57856"/>
        <dbReference type="ChEBI" id="CHEBI:59789"/>
        <dbReference type="ChEBI" id="CHEBI:61961"/>
        <dbReference type="EC" id="2.1.1.360"/>
    </reaction>
</comment>
<evidence type="ECO:0000259" key="6">
    <source>
        <dbReference type="PROSITE" id="PS51569"/>
    </source>
</evidence>
<accession>A0A6C0BUG4</accession>
<dbReference type="PANTHER" id="PTHR21451">
    <property type="entry name" value="HISTONE H3 METHYLTRANSFERASE"/>
    <property type="match status" value="1"/>
</dbReference>
<keyword evidence="3" id="KW-0156">Chromatin regulator</keyword>
<evidence type="ECO:0000256" key="3">
    <source>
        <dbReference type="ARBA" id="ARBA00022853"/>
    </source>
</evidence>
<dbReference type="InterPro" id="IPR029063">
    <property type="entry name" value="SAM-dependent_MTases_sf"/>
</dbReference>
<dbReference type="PROSITE" id="PS51569">
    <property type="entry name" value="DOT1"/>
    <property type="match status" value="1"/>
</dbReference>